<evidence type="ECO:0000313" key="2">
    <source>
        <dbReference type="EMBL" id="CDG17632.1"/>
    </source>
</evidence>
<organism evidence="2 3">
    <name type="scientific">Xenorhabdus doucetiae</name>
    <dbReference type="NCBI Taxonomy" id="351671"/>
    <lineage>
        <taxon>Bacteria</taxon>
        <taxon>Pseudomonadati</taxon>
        <taxon>Pseudomonadota</taxon>
        <taxon>Gammaproteobacteria</taxon>
        <taxon>Enterobacterales</taxon>
        <taxon>Morganellaceae</taxon>
        <taxon>Xenorhabdus</taxon>
    </lineage>
</organism>
<sequence>MSAGKFNNRPPGSTFKGKTAAGCENVHGMTKDPETHVKVCESKYTLLSK</sequence>
<accession>A0A068QRG9</accession>
<evidence type="ECO:0000313" key="3">
    <source>
        <dbReference type="Proteomes" id="UP000032721"/>
    </source>
</evidence>
<reference evidence="2 3" key="1">
    <citation type="submission" date="2013-07" db="EMBL/GenBank/DDBJ databases">
        <authorList>
            <person name="Genoscope - CEA"/>
        </authorList>
    </citation>
    <scope>NUCLEOTIDE SEQUENCE [LARGE SCALE GENOMIC DNA]</scope>
    <source>
        <strain evidence="3">FRM16 / DSM 17909</strain>
    </source>
</reference>
<dbReference type="HOGENOM" id="CLU_3142354_0_0_6"/>
<dbReference type="AlphaFoldDB" id="A0A068QRG9"/>
<dbReference type="KEGG" id="xdo:XDD1_1932"/>
<proteinExistence type="predicted"/>
<evidence type="ECO:0000256" key="1">
    <source>
        <dbReference type="SAM" id="MobiDB-lite"/>
    </source>
</evidence>
<dbReference type="Proteomes" id="UP000032721">
    <property type="component" value="Chromosome"/>
</dbReference>
<protein>
    <submittedName>
        <fullName evidence="2">Uncharacterized protein</fullName>
    </submittedName>
</protein>
<feature type="region of interest" description="Disordered" evidence="1">
    <location>
        <begin position="1"/>
        <end position="20"/>
    </location>
</feature>
<name>A0A068QRG9_9GAMM</name>
<gene>
    <name evidence="2" type="ORF">XDD1_1932</name>
</gene>
<dbReference type="EMBL" id="FO704550">
    <property type="protein sequence ID" value="CDG17632.1"/>
    <property type="molecule type" value="Genomic_DNA"/>
</dbReference>